<keyword evidence="7" id="KW-1032">Host cell membrane</keyword>
<dbReference type="GeneID" id="80549056"/>
<keyword evidence="6" id="KW-0813">Transport</keyword>
<evidence type="ECO:0000313" key="21">
    <source>
        <dbReference type="EMBL" id="ALQ10805.1"/>
    </source>
</evidence>
<evidence type="ECO:0000256" key="18">
    <source>
        <dbReference type="ARBA" id="ARBA00029763"/>
    </source>
</evidence>
<keyword evidence="8" id="KW-1048">Host nucleus</keyword>
<keyword evidence="14" id="KW-1035">Host cytoplasm</keyword>
<evidence type="ECO:0000256" key="14">
    <source>
        <dbReference type="ARBA" id="ARBA00023200"/>
    </source>
</evidence>
<organism evidence="21">
    <name type="scientific">West African Asystasia virus 1</name>
    <dbReference type="NCBI Taxonomy" id="1046573"/>
    <lineage>
        <taxon>Viruses</taxon>
        <taxon>Monodnaviria</taxon>
        <taxon>Shotokuvirae</taxon>
        <taxon>Cressdnaviricota</taxon>
        <taxon>Repensiviricetes</taxon>
        <taxon>Geplafuvirales</taxon>
        <taxon>Geminiviridae</taxon>
        <taxon>Begomovirus</taxon>
        <taxon>Begomovirus asystasiaprimi</taxon>
    </lineage>
</organism>
<evidence type="ECO:0000313" key="23">
    <source>
        <dbReference type="EMBL" id="ALQ10823.1"/>
    </source>
</evidence>
<dbReference type="GO" id="GO:0051027">
    <property type="term" value="P:DNA transport"/>
    <property type="evidence" value="ECO:0007669"/>
    <property type="project" value="InterPro"/>
</dbReference>
<evidence type="ECO:0000256" key="10">
    <source>
        <dbReference type="ARBA" id="ARBA00022870"/>
    </source>
</evidence>
<keyword evidence="10" id="KW-1043">Host membrane</keyword>
<comment type="subcellular location">
    <subcellularLocation>
        <location evidence="3">Host cell membrane</location>
        <topology evidence="3">Peripheral membrane protein</topology>
        <orientation evidence="3">Cytoplasmic side</orientation>
    </subcellularLocation>
    <subcellularLocation>
        <location evidence="2">Host cytoplasm</location>
    </subcellularLocation>
    <subcellularLocation>
        <location evidence="1">Host nucleus</location>
    </subcellularLocation>
</comment>
<dbReference type="Proteomes" id="UP000297100">
    <property type="component" value="Genome"/>
</dbReference>
<dbReference type="GO" id="GO:0030430">
    <property type="term" value="C:host cell cytoplasm"/>
    <property type="evidence" value="ECO:0007669"/>
    <property type="project" value="UniProtKB-SubCell"/>
</dbReference>
<evidence type="ECO:0000256" key="4">
    <source>
        <dbReference type="ARBA" id="ARBA00005789"/>
    </source>
</evidence>
<keyword evidence="11" id="KW-0916">Viral movement protein</keyword>
<reference evidence="21" key="2">
    <citation type="journal article" date="2016" name="New Dis. Rep.">
        <title>First report of Soybean chlorotic blotch virus and West African Asystasia virus 1 infecting cassava and a wild cassava relative in Cameroon and Togo.</title>
        <authorList>
            <person name="Leke W.N."/>
            <person name="Mignouna D.B."/>
            <person name="Brown J.K."/>
            <person name="Fondong V.N."/>
        </authorList>
    </citation>
    <scope>NUCLEOTIDE SEQUENCE</scope>
    <source>
        <strain evidence="21">Cameroon-wild cassava-29-14</strain>
    </source>
</reference>
<evidence type="ECO:0000256" key="17">
    <source>
        <dbReference type="ARBA" id="ARBA00029578"/>
    </source>
</evidence>
<dbReference type="GO" id="GO:0005198">
    <property type="term" value="F:structural molecule activity"/>
    <property type="evidence" value="ECO:0007669"/>
    <property type="project" value="InterPro"/>
</dbReference>
<comment type="function">
    <text evidence="15">Binds to the genomic viral ssDNA, shuttles it into and out of the cell nucleus. Begomoviruses use 2 proteins to transport their DNA from cell to cell. The nuclear shuttle protein (NSP) shuttles it between nucleus and cytoplasm and the movement protein (MP) probably transports the DNA-NSP complex to the cell periphery and facilitates movement across the cell wall.</text>
</comment>
<dbReference type="PRINTS" id="PR00225">
    <property type="entry name" value="GEMCOATBR1"/>
</dbReference>
<keyword evidence="24" id="KW-1185">Reference proteome</keyword>
<evidence type="ECO:0000256" key="12">
    <source>
        <dbReference type="ARBA" id="ARBA00023125"/>
    </source>
</evidence>
<reference evidence="20 24" key="1">
    <citation type="submission" date="2015-08" db="EMBL/GenBank/DDBJ databases">
        <title>First report of Soybean chlorotic blotch virus and West African Asystasia virus 1 infecting cassava and a wild cassava relative in Cameroon and Togo.</title>
        <authorList>
            <person name="Leke W.N."/>
            <person name="Mignouna D.B."/>
            <person name="Brown J.K."/>
            <person name="Fondong V.N."/>
        </authorList>
    </citation>
    <scope>NUCLEOTIDE SEQUENCE</scope>
    <source>
        <strain evidence="23">Benin-asystasia-58-14</strain>
        <strain evidence="22">Cameroon-asystasia-6</strain>
        <strain evidence="20">Nigeria-Asystasia-Ibadan-37-14</strain>
    </source>
</reference>
<keyword evidence="13" id="KW-0472">Membrane</keyword>
<evidence type="ECO:0000256" key="16">
    <source>
        <dbReference type="ARBA" id="ARBA00026026"/>
    </source>
</evidence>
<dbReference type="GO" id="GO:0043657">
    <property type="term" value="C:host cell"/>
    <property type="evidence" value="ECO:0007669"/>
    <property type="project" value="InterPro"/>
</dbReference>
<dbReference type="GO" id="GO:0019028">
    <property type="term" value="C:viral capsid"/>
    <property type="evidence" value="ECO:0007669"/>
    <property type="project" value="InterPro"/>
</dbReference>
<evidence type="ECO:0000256" key="15">
    <source>
        <dbReference type="ARBA" id="ARBA00025176"/>
    </source>
</evidence>
<evidence type="ECO:0000256" key="1">
    <source>
        <dbReference type="ARBA" id="ARBA00004147"/>
    </source>
</evidence>
<evidence type="ECO:0000256" key="6">
    <source>
        <dbReference type="ARBA" id="ARBA00022448"/>
    </source>
</evidence>
<dbReference type="GO" id="GO:0046740">
    <property type="term" value="P:transport of virus in host, cell to cell"/>
    <property type="evidence" value="ECO:0007669"/>
    <property type="project" value="UniProtKB-KW"/>
</dbReference>
<dbReference type="EMBL" id="KT444606">
    <property type="protein sequence ID" value="ALQ10805.1"/>
    <property type="molecule type" value="Genomic_DNA"/>
</dbReference>
<comment type="similarity">
    <text evidence="4">Belongs to the begomovirus nuclear shuttle protein family.</text>
</comment>
<feature type="compositionally biased region" description="Basic residues" evidence="19">
    <location>
        <begin position="19"/>
        <end position="30"/>
    </location>
</feature>
<dbReference type="InterPro" id="IPR000263">
    <property type="entry name" value="GV_A/BR1_coat"/>
</dbReference>
<evidence type="ECO:0000256" key="3">
    <source>
        <dbReference type="ARBA" id="ARBA00004501"/>
    </source>
</evidence>
<evidence type="ECO:0000256" key="19">
    <source>
        <dbReference type="SAM" id="MobiDB-lite"/>
    </source>
</evidence>
<sequence>MYSTKKRMYTPYRNTSSRKSYRRTPSRMHIRPPVNRSLTFEQPKKTYVHRSLEDIHSVKEMSNQADYTTFVSFPPLSHDGSTGRSFDHIKLLSLKISGTLQIKHVPQDPMDTSNAFEGIFICSVLLDKRPFLADGVNVLPAFQEVFGAYECVYGTPRIKANVAHRFRLLGSVKKYVSGDGTRSQVPFFFRRRISARRYPIWSSFKDPEPSQTGGNYRNVVKNALIVNYAWVSLHSSKCTLYGQNVLHYVG</sequence>
<dbReference type="EMBL" id="KT444610">
    <property type="protein sequence ID" value="ALQ10823.1"/>
    <property type="molecule type" value="Genomic_DNA"/>
</dbReference>
<keyword evidence="12" id="KW-0238">DNA-binding</keyword>
<evidence type="ECO:0000256" key="11">
    <source>
        <dbReference type="ARBA" id="ARBA00023031"/>
    </source>
</evidence>
<evidence type="ECO:0000313" key="24">
    <source>
        <dbReference type="Proteomes" id="UP000297100"/>
    </source>
</evidence>
<comment type="subunit">
    <text evidence="16">Binds to single-stranded and double-stranded viral DNA. Interacts with the host nuclear shuttle interacting (NSI) protein. This interaction may allow NSP to recruit NSI monomers to the viral genome and thus regulate nuclear export of viral genome by NSP.</text>
</comment>
<evidence type="ECO:0000313" key="20">
    <source>
        <dbReference type="EMBL" id="ALQ10789.1"/>
    </source>
</evidence>
<accession>A0A172F1Z8</accession>
<dbReference type="KEGG" id="vg:80549056"/>
<protein>
    <recommendedName>
        <fullName evidence="5">Nuclear shuttle protein</fullName>
    </recommendedName>
    <alternativeName>
        <fullName evidence="17">Protein BR1</fullName>
    </alternativeName>
    <alternativeName>
        <fullName evidence="18">Protein BV1</fullName>
    </alternativeName>
</protein>
<name>A0A172F1Z8_9GEMI</name>
<evidence type="ECO:0000256" key="7">
    <source>
        <dbReference type="ARBA" id="ARBA00022511"/>
    </source>
</evidence>
<keyword evidence="9" id="KW-0945">Host-virus interaction</keyword>
<dbReference type="EMBL" id="KT444608">
    <property type="protein sequence ID" value="ALQ10814.1"/>
    <property type="molecule type" value="Genomic_DNA"/>
</dbReference>
<evidence type="ECO:0000256" key="9">
    <source>
        <dbReference type="ARBA" id="ARBA00022581"/>
    </source>
</evidence>
<dbReference type="RefSeq" id="YP_010839393.1">
    <property type="nucleotide sequence ID" value="NC_077802.1"/>
</dbReference>
<dbReference type="Pfam" id="PF00844">
    <property type="entry name" value="Gemini_coat"/>
    <property type="match status" value="1"/>
</dbReference>
<dbReference type="InterPro" id="IPR001530">
    <property type="entry name" value="Gemini_BR1"/>
</dbReference>
<evidence type="ECO:0000313" key="22">
    <source>
        <dbReference type="EMBL" id="ALQ10814.1"/>
    </source>
</evidence>
<dbReference type="GO" id="GO:0042025">
    <property type="term" value="C:host cell nucleus"/>
    <property type="evidence" value="ECO:0007669"/>
    <property type="project" value="UniProtKB-SubCell"/>
</dbReference>
<evidence type="ECO:0000256" key="2">
    <source>
        <dbReference type="ARBA" id="ARBA00004192"/>
    </source>
</evidence>
<feature type="region of interest" description="Disordered" evidence="19">
    <location>
        <begin position="1"/>
        <end position="30"/>
    </location>
</feature>
<dbReference type="GO" id="GO:0020002">
    <property type="term" value="C:host cell plasma membrane"/>
    <property type="evidence" value="ECO:0007669"/>
    <property type="project" value="UniProtKB-SubCell"/>
</dbReference>
<evidence type="ECO:0000256" key="13">
    <source>
        <dbReference type="ARBA" id="ARBA00023136"/>
    </source>
</evidence>
<evidence type="ECO:0000256" key="8">
    <source>
        <dbReference type="ARBA" id="ARBA00022562"/>
    </source>
</evidence>
<dbReference type="EMBL" id="KT444602">
    <property type="protein sequence ID" value="ALQ10789.1"/>
    <property type="molecule type" value="Genomic_DNA"/>
</dbReference>
<evidence type="ECO:0000256" key="5">
    <source>
        <dbReference type="ARBA" id="ARBA00014908"/>
    </source>
</evidence>
<dbReference type="GO" id="GO:0003697">
    <property type="term" value="F:single-stranded DNA binding"/>
    <property type="evidence" value="ECO:0007669"/>
    <property type="project" value="InterPro"/>
</dbReference>
<proteinExistence type="inferred from homology"/>